<evidence type="ECO:0000256" key="4">
    <source>
        <dbReference type="SAM" id="MobiDB-lite"/>
    </source>
</evidence>
<accession>A0ABQ6M4W3</accession>
<dbReference type="InterPro" id="IPR023803">
    <property type="entry name" value="Ribosomal_bS16_dom_sf"/>
</dbReference>
<organism evidence="5 6">
    <name type="scientific">Tetraparma gracilis</name>
    <dbReference type="NCBI Taxonomy" id="2962635"/>
    <lineage>
        <taxon>Eukaryota</taxon>
        <taxon>Sar</taxon>
        <taxon>Stramenopiles</taxon>
        <taxon>Ochrophyta</taxon>
        <taxon>Bolidophyceae</taxon>
        <taxon>Parmales</taxon>
        <taxon>Triparmaceae</taxon>
        <taxon>Tetraparma</taxon>
    </lineage>
</organism>
<feature type="region of interest" description="Disordered" evidence="4">
    <location>
        <begin position="399"/>
        <end position="454"/>
    </location>
</feature>
<dbReference type="NCBIfam" id="TIGR00002">
    <property type="entry name" value="S16"/>
    <property type="match status" value="1"/>
</dbReference>
<reference evidence="5 6" key="1">
    <citation type="journal article" date="2023" name="Commun. Biol.">
        <title>Genome analysis of Parmales, the sister group of diatoms, reveals the evolutionary specialization of diatoms from phago-mixotrophs to photoautotrophs.</title>
        <authorList>
            <person name="Ban H."/>
            <person name="Sato S."/>
            <person name="Yoshikawa S."/>
            <person name="Yamada K."/>
            <person name="Nakamura Y."/>
            <person name="Ichinomiya M."/>
            <person name="Sato N."/>
            <person name="Blanc-Mathieu R."/>
            <person name="Endo H."/>
            <person name="Kuwata A."/>
            <person name="Ogata H."/>
        </authorList>
    </citation>
    <scope>NUCLEOTIDE SEQUENCE [LARGE SCALE GENOMIC DNA]</scope>
</reference>
<evidence type="ECO:0000256" key="1">
    <source>
        <dbReference type="ARBA" id="ARBA00006668"/>
    </source>
</evidence>
<keyword evidence="2" id="KW-0689">Ribosomal protein</keyword>
<evidence type="ECO:0008006" key="7">
    <source>
        <dbReference type="Google" id="ProtNLM"/>
    </source>
</evidence>
<dbReference type="Pfam" id="PF00886">
    <property type="entry name" value="Ribosomal_S16"/>
    <property type="match status" value="1"/>
</dbReference>
<feature type="region of interest" description="Disordered" evidence="4">
    <location>
        <begin position="358"/>
        <end position="379"/>
    </location>
</feature>
<comment type="similarity">
    <text evidence="1">Belongs to the bacterial ribosomal protein bS16 family.</text>
</comment>
<dbReference type="Gene3D" id="3.30.1320.10">
    <property type="match status" value="1"/>
</dbReference>
<dbReference type="SUPFAM" id="SSF54565">
    <property type="entry name" value="Ribosomal protein S16"/>
    <property type="match status" value="1"/>
</dbReference>
<name>A0ABQ6M4W3_9STRA</name>
<dbReference type="PANTHER" id="PTHR12919:SF20">
    <property type="entry name" value="SMALL RIBOSOMAL SUBUNIT PROTEIN BS16M"/>
    <property type="match status" value="1"/>
</dbReference>
<dbReference type="PANTHER" id="PTHR12919">
    <property type="entry name" value="30S RIBOSOMAL PROTEIN S16"/>
    <property type="match status" value="1"/>
</dbReference>
<dbReference type="Proteomes" id="UP001165060">
    <property type="component" value="Unassembled WGS sequence"/>
</dbReference>
<feature type="compositionally biased region" description="Polar residues" evidence="4">
    <location>
        <begin position="416"/>
        <end position="428"/>
    </location>
</feature>
<dbReference type="InterPro" id="IPR000307">
    <property type="entry name" value="Ribosomal_bS16"/>
</dbReference>
<sequence>MVVRIRLQRFGRKHTPFYRIVSCDSRSKRDGKFLEILGTYDPIPRNDVKEVRLNVDRVQYWLGVGAQPSDTVSRLLGQFGLLPPAVHKRAVQRAVPKSHREFSTTAAAPAGTEESIGRFLGEAIAQGMAPWAMLTGSMSMRAGATKASISALTDPHYAEPAPPASPASRPTNTPAAPSPSRRPPARHSRIPPSAAAATQPFTTLTKIDAELSRAPNRSTIAAQQGFEILLEEPVAGADSVLLFPVTTRMSLGLVNESTATTYRSVRDCERLYSALHESLPGILLPSLFSESDVSGEDARAVLHEFLFDLLSGSRGGGIRSYHGEHVIGNDAVESFLFEAENSFMDSLAIAADMRAAREREQRQAKQRASKAPSKERSATLSFSDLLPIAACMSPSLTRHMSCSPAAPSSDSKHARSSSGSQMLQTAMLSRSAVHPPSSSSSSALGAKKTFSPEGHVENDSLLATTFKSSAAVTAVAEILAATLVMETKRGEQWKLYAVSMTTLANLERVWGKTAERHKPEASGSSLFRAANPKSEPVAHDSLYSTLEHSLYLLARSKAESFTPALHKLEGALKLYAGDLAMLPPASSLYGELRQAAEMEARRAAVPWGGSSHVNASRIVAGGGNAGEQARASMAKYDECGARLNRGLRDLYENSVLDLGRLGQTYFASEERYAKVGATVSKGIELKLADLPRVAPTRPGASDATKDERREVELLREFLELGGSSPRNLEFSAYFCKLPYGERFKSANIQEFMKFVLDDTDQSMCGSQYTLDYFATTTGLSPEAVEYGKFAMKLRENALRCLEAVGALAESVRVGDISLDVENTRVHLLGTLEGFLGDGGVLGDNDFAGALACMRLVCDAERKILAESLATFKEFLVLSDGIQSYVNAELVAVGIERECELRRNDLTAALERKTDVQLRINTALKKKDKRAVTMLRQQLATIDDGTNMAHVKAAKDKHKRARELKLKLQKLNKKRLVEVMGHRSPSRIRDIVKKWVSVEKDLQRKRAGAYAGLKKAVREHCVWGGGGEGL</sequence>
<comment type="caution">
    <text evidence="5">The sequence shown here is derived from an EMBL/GenBank/DDBJ whole genome shotgun (WGS) entry which is preliminary data.</text>
</comment>
<keyword evidence="6" id="KW-1185">Reference proteome</keyword>
<evidence type="ECO:0000256" key="2">
    <source>
        <dbReference type="ARBA" id="ARBA00022980"/>
    </source>
</evidence>
<evidence type="ECO:0000256" key="3">
    <source>
        <dbReference type="ARBA" id="ARBA00023274"/>
    </source>
</evidence>
<feature type="compositionally biased region" description="Low complexity" evidence="4">
    <location>
        <begin position="166"/>
        <end position="175"/>
    </location>
</feature>
<proteinExistence type="inferred from homology"/>
<evidence type="ECO:0000313" key="6">
    <source>
        <dbReference type="Proteomes" id="UP001165060"/>
    </source>
</evidence>
<feature type="region of interest" description="Disordered" evidence="4">
    <location>
        <begin position="154"/>
        <end position="199"/>
    </location>
</feature>
<keyword evidence="3" id="KW-0687">Ribonucleoprotein</keyword>
<protein>
    <recommendedName>
        <fullName evidence="7">Ribosomal protein S16</fullName>
    </recommendedName>
</protein>
<dbReference type="HAMAP" id="MF_00385">
    <property type="entry name" value="Ribosomal_bS16"/>
    <property type="match status" value="1"/>
</dbReference>
<dbReference type="EMBL" id="BRYB01002439">
    <property type="protein sequence ID" value="GMI19473.1"/>
    <property type="molecule type" value="Genomic_DNA"/>
</dbReference>
<evidence type="ECO:0000313" key="5">
    <source>
        <dbReference type="EMBL" id="GMI19473.1"/>
    </source>
</evidence>
<gene>
    <name evidence="5" type="ORF">TeGR_g4972</name>
</gene>